<protein>
    <recommendedName>
        <fullName evidence="1">DUF8207 domain-containing protein</fullName>
    </recommendedName>
</protein>
<dbReference type="STRING" id="34720.A0A151JY32"/>
<evidence type="ECO:0000313" key="2">
    <source>
        <dbReference type="EMBL" id="KYN40125.1"/>
    </source>
</evidence>
<name>A0A151JY32_9HYME</name>
<dbReference type="Pfam" id="PF26634">
    <property type="entry name" value="DUF8207"/>
    <property type="match status" value="1"/>
</dbReference>
<reference evidence="2 3" key="1">
    <citation type="submission" date="2016-03" db="EMBL/GenBank/DDBJ databases">
        <title>Trachymyrmex septentrionalis WGS genome.</title>
        <authorList>
            <person name="Nygaard S."/>
            <person name="Hu H."/>
            <person name="Boomsma J."/>
            <person name="Zhang G."/>
        </authorList>
    </citation>
    <scope>NUCLEOTIDE SEQUENCE [LARGE SCALE GENOMIC DNA]</scope>
    <source>
        <strain evidence="2">Tsep2-gDNA-1</strain>
        <tissue evidence="2">Whole body</tissue>
    </source>
</reference>
<accession>A0A151JY32</accession>
<dbReference type="InterPro" id="IPR058520">
    <property type="entry name" value="DUF8207"/>
</dbReference>
<feature type="domain" description="DUF8207" evidence="1">
    <location>
        <begin position="98"/>
        <end position="144"/>
    </location>
</feature>
<evidence type="ECO:0000259" key="1">
    <source>
        <dbReference type="Pfam" id="PF26634"/>
    </source>
</evidence>
<feature type="non-terminal residue" evidence="2">
    <location>
        <position position="1"/>
    </location>
</feature>
<dbReference type="AlphaFoldDB" id="A0A151JY32"/>
<keyword evidence="3" id="KW-1185">Reference proteome</keyword>
<sequence>VENTVKSSKDSIMIETFFPRKDEKPKPKRKRLSALCDNPIQASTPMKSMLSQSKTVPSTLNEVSEITFKGQEKLHANYGQLGQKYLKAILSSKKAVNIDVVYKVYFNDKETMLGDKRITLHKNDDIIIDRKRYDETPSLYELIF</sequence>
<dbReference type="Proteomes" id="UP000078541">
    <property type="component" value="Unassembled WGS sequence"/>
</dbReference>
<organism evidence="2 3">
    <name type="scientific">Trachymyrmex septentrionalis</name>
    <dbReference type="NCBI Taxonomy" id="34720"/>
    <lineage>
        <taxon>Eukaryota</taxon>
        <taxon>Metazoa</taxon>
        <taxon>Ecdysozoa</taxon>
        <taxon>Arthropoda</taxon>
        <taxon>Hexapoda</taxon>
        <taxon>Insecta</taxon>
        <taxon>Pterygota</taxon>
        <taxon>Neoptera</taxon>
        <taxon>Endopterygota</taxon>
        <taxon>Hymenoptera</taxon>
        <taxon>Apocrita</taxon>
        <taxon>Aculeata</taxon>
        <taxon>Formicoidea</taxon>
        <taxon>Formicidae</taxon>
        <taxon>Myrmicinae</taxon>
        <taxon>Trachymyrmex</taxon>
    </lineage>
</organism>
<proteinExistence type="predicted"/>
<gene>
    <name evidence="2" type="ORF">ALC56_05485</name>
</gene>
<evidence type="ECO:0000313" key="3">
    <source>
        <dbReference type="Proteomes" id="UP000078541"/>
    </source>
</evidence>
<dbReference type="EMBL" id="KQ981524">
    <property type="protein sequence ID" value="KYN40125.1"/>
    <property type="molecule type" value="Genomic_DNA"/>
</dbReference>